<dbReference type="Pfam" id="PF21138">
    <property type="entry name" value="SMUBP-2_HCS1_1B"/>
    <property type="match status" value="1"/>
</dbReference>
<evidence type="ECO:0000313" key="2">
    <source>
        <dbReference type="EMBL" id="PHH62005.1"/>
    </source>
</evidence>
<sequence length="179" mass="19264">MAPVSIADFATTQLALLDDELQAQVAESSSLIASHAPASLQRAGLALTSLVVNARRTGFGGRTVVDLGPDAATATTSHLPEHGIRPGDIVLVAEQPAGSAKKREAQELERRGVRGVVVKVLRASLCVALDEGKEDEAVLSARLWVVKLADEVTYRRYARVWLPFRPWVKLFLMLASSPD</sequence>
<dbReference type="Proteomes" id="UP000226192">
    <property type="component" value="Unassembled WGS sequence"/>
</dbReference>
<dbReference type="InterPro" id="IPR048761">
    <property type="entry name" value="SMUBP-2_HCS1_1B"/>
</dbReference>
<feature type="domain" description="Helicase SMUBP-2/HCS1 1B" evidence="1">
    <location>
        <begin position="11"/>
        <end position="136"/>
    </location>
</feature>
<reference evidence="2 3" key="1">
    <citation type="submission" date="2017-06" db="EMBL/GenBank/DDBJ databases">
        <title>Ant-infecting Ophiocordyceps genomes reveal a high diversity of potential behavioral manipulation genes and a possible major role for enterotoxins.</title>
        <authorList>
            <person name="De Bekker C."/>
            <person name="Evans H.C."/>
            <person name="Brachmann A."/>
            <person name="Hughes D.P."/>
        </authorList>
    </citation>
    <scope>NUCLEOTIDE SEQUENCE [LARGE SCALE GENOMIC DNA]</scope>
    <source>
        <strain evidence="2 3">Map64</strain>
    </source>
</reference>
<evidence type="ECO:0000259" key="1">
    <source>
        <dbReference type="Pfam" id="PF21138"/>
    </source>
</evidence>
<keyword evidence="3" id="KW-1185">Reference proteome</keyword>
<dbReference type="EMBL" id="NJET01000084">
    <property type="protein sequence ID" value="PHH62005.1"/>
    <property type="molecule type" value="Genomic_DNA"/>
</dbReference>
<gene>
    <name evidence="2" type="ORF">CDD81_7629</name>
</gene>
<name>A0A2C5XXM6_9HYPO</name>
<dbReference type="Gene3D" id="2.40.30.270">
    <property type="match status" value="1"/>
</dbReference>
<evidence type="ECO:0000313" key="3">
    <source>
        <dbReference type="Proteomes" id="UP000226192"/>
    </source>
</evidence>
<organism evidence="2 3">
    <name type="scientific">Ophiocordyceps australis</name>
    <dbReference type="NCBI Taxonomy" id="1399860"/>
    <lineage>
        <taxon>Eukaryota</taxon>
        <taxon>Fungi</taxon>
        <taxon>Dikarya</taxon>
        <taxon>Ascomycota</taxon>
        <taxon>Pezizomycotina</taxon>
        <taxon>Sordariomycetes</taxon>
        <taxon>Hypocreomycetidae</taxon>
        <taxon>Hypocreales</taxon>
        <taxon>Ophiocordycipitaceae</taxon>
        <taxon>Ophiocordyceps</taxon>
    </lineage>
</organism>
<dbReference type="AlphaFoldDB" id="A0A2C5XXM6"/>
<accession>A0A2C5XXM6</accession>
<dbReference type="OrthoDB" id="6513042at2759"/>
<dbReference type="GO" id="GO:0003723">
    <property type="term" value="F:RNA binding"/>
    <property type="evidence" value="ECO:0007669"/>
    <property type="project" value="InterPro"/>
</dbReference>
<comment type="caution">
    <text evidence="2">The sequence shown here is derived from an EMBL/GenBank/DDBJ whole genome shotgun (WGS) entry which is preliminary data.</text>
</comment>
<proteinExistence type="predicted"/>
<protein>
    <recommendedName>
        <fullName evidence="1">Helicase SMUBP-2/HCS1 1B domain-containing protein</fullName>
    </recommendedName>
</protein>